<dbReference type="Pfam" id="PF01823">
    <property type="entry name" value="MACPF"/>
    <property type="match status" value="1"/>
</dbReference>
<dbReference type="Proteomes" id="UP000270866">
    <property type="component" value="Chromosome 9"/>
</dbReference>
<feature type="compositionally biased region" description="Basic and acidic residues" evidence="1">
    <location>
        <begin position="147"/>
        <end position="163"/>
    </location>
</feature>
<gene>
    <name evidence="3" type="ORF">BFJ65_g11092</name>
</gene>
<sequence>MAKEISTQKQDGNRSEDERPSVKASKKQFSFDEEFDVFLKELAKASDGKEDVSVVSSRLITFHDLKNKGAKDGYSLRTLPLSKLSSRFRNGFFCLRSMDMARVDSSMSLKDYKDRESQSDNGEKRHPSMNVYWTRGFQGDLKKTLKDISEPEKLPKDDEKPIEPDTLSDYQSALTTEQSIGMEKLKEKYSLYGLSRDDWSHVIEGNQLLYAFQVDVDLANRLQALSLQDFLEAEPKKAAPASNNEPQANDPNQPVDPRTISPNFSIMSTVNPVVPISRSTRPVFIINPDSGIGSSEKDEPESTKVHAGLFWSSPNILSSTKIMKVEDTLQQWSLQSGMSSKSFEAGLSIPIGKASVGTKFGFEREQSNRDERENKVKGSSLTALHLITTAQVNINETTVLLSPDAQTDIKRLRQKRRFSDLYTFLVKYGTQVYQTVTLGGQLYHAQSLSSTDTQHEQEQTNTVKKSMNASLGIPDLVEVTTGYSQQDSNKMVEGNREVHTTENLAWSGIGGNPTLIVDPPKWRESLNEYTNWRPIRYETPVRIDTFIGRIQGYSDVPVLFAEILSTGVLNRSIIALPPTGLKNGETTFQYSAPMPGMIINATTGTTLPILTTLSTIPEEVTPGGYSWAVYTEERRVQQEIRASLQSTLNLVVNINYHAPYLKGLHADTNSFSIVLKWTSSSVRESWKLDVQPDTKESTKVKDDLKDSVPKLEEVKKRQNNATTAWEQTKLNLEKEKTSWPTWKKGTPEEKQKAEEQEKALKDAEEKRAIEKSEIDQDLAQQTEKVTYAKVLGLVTADETDSKQFVLRNISSEAWIMGLWTICRKPSNAAPSNSSGNNKLKPLSTEDFEDLKSAFVQRFSGPQDIEGGCDFISDVLRNQLDVDVKFSMFASDGVARQETEVHSNIDPKYAFDFIDRRISLSSIHYLAVTGEIVPATGCQLLPAGYSSEAILLQYQEALARLIFLETRYKKDEVYKNIEDLKKKLEDIDTKQVGEAQTSLTDLFKEIYKLEV</sequence>
<feature type="region of interest" description="Disordered" evidence="1">
    <location>
        <begin position="736"/>
        <end position="767"/>
    </location>
</feature>
<reference evidence="3" key="1">
    <citation type="journal article" date="2018" name="Sci. Rep.">
        <title>Characterisation of pathogen-specific regions and novel effector candidates in Fusarium oxysporum f. sp. cepae.</title>
        <authorList>
            <person name="Armitage A.D."/>
            <person name="Taylor A."/>
            <person name="Sobczyk M.K."/>
            <person name="Baxter L."/>
            <person name="Greenfield B.P."/>
            <person name="Bates H.J."/>
            <person name="Wilson F."/>
            <person name="Jackson A.C."/>
            <person name="Ott S."/>
            <person name="Harrison R.J."/>
            <person name="Clarkson J.P."/>
        </authorList>
    </citation>
    <scope>NUCLEOTIDE SEQUENCE [LARGE SCALE GENOMIC DNA]</scope>
    <source>
        <strain evidence="3">FoC_Fus2</strain>
    </source>
</reference>
<proteinExistence type="predicted"/>
<evidence type="ECO:0000259" key="2">
    <source>
        <dbReference type="Pfam" id="PF01823"/>
    </source>
</evidence>
<evidence type="ECO:0000256" key="1">
    <source>
        <dbReference type="SAM" id="MobiDB-lite"/>
    </source>
</evidence>
<feature type="region of interest" description="Disordered" evidence="1">
    <location>
        <begin position="147"/>
        <end position="166"/>
    </location>
</feature>
<feature type="region of interest" description="Disordered" evidence="1">
    <location>
        <begin position="1"/>
        <end position="27"/>
    </location>
</feature>
<comment type="caution">
    <text evidence="3">The sequence shown here is derived from an EMBL/GenBank/DDBJ whole genome shotgun (WGS) entry which is preliminary data.</text>
</comment>
<feature type="compositionally biased region" description="Basic and acidic residues" evidence="1">
    <location>
        <begin position="745"/>
        <end position="767"/>
    </location>
</feature>
<feature type="compositionally biased region" description="Polar residues" evidence="1">
    <location>
        <begin position="241"/>
        <end position="252"/>
    </location>
</feature>
<feature type="region of interest" description="Disordered" evidence="1">
    <location>
        <begin position="236"/>
        <end position="262"/>
    </location>
</feature>
<dbReference type="InterPro" id="IPR020864">
    <property type="entry name" value="MACPF"/>
</dbReference>
<feature type="domain" description="MACPF" evidence="2">
    <location>
        <begin position="375"/>
        <end position="538"/>
    </location>
</feature>
<dbReference type="AlphaFoldDB" id="A0A3L6NA01"/>
<feature type="compositionally biased region" description="Basic and acidic residues" evidence="1">
    <location>
        <begin position="11"/>
        <end position="21"/>
    </location>
</feature>
<organism evidence="3">
    <name type="scientific">Fusarium oxysporum f. sp. cepae</name>
    <dbReference type="NCBI Taxonomy" id="396571"/>
    <lineage>
        <taxon>Eukaryota</taxon>
        <taxon>Fungi</taxon>
        <taxon>Dikarya</taxon>
        <taxon>Ascomycota</taxon>
        <taxon>Pezizomycotina</taxon>
        <taxon>Sordariomycetes</taxon>
        <taxon>Hypocreomycetidae</taxon>
        <taxon>Hypocreales</taxon>
        <taxon>Nectriaceae</taxon>
        <taxon>Fusarium</taxon>
        <taxon>Fusarium oxysporum species complex</taxon>
    </lineage>
</organism>
<name>A0A3L6NA01_FUSOX</name>
<accession>A0A3L6NA01</accession>
<evidence type="ECO:0000313" key="3">
    <source>
        <dbReference type="EMBL" id="RKK14532.1"/>
    </source>
</evidence>
<feature type="compositionally biased region" description="Polar residues" evidence="1">
    <location>
        <begin position="1"/>
        <end position="10"/>
    </location>
</feature>
<protein>
    <recommendedName>
        <fullName evidence="2">MACPF domain-containing protein</fullName>
    </recommendedName>
</protein>
<dbReference type="EMBL" id="MRCU01000007">
    <property type="protein sequence ID" value="RKK14532.1"/>
    <property type="molecule type" value="Genomic_DNA"/>
</dbReference>